<protein>
    <submittedName>
        <fullName evidence="5">DNA-binding transcriptional regulator, Lrp family</fullName>
    </submittedName>
</protein>
<organism evidence="5 6">
    <name type="scientific">Natronorubrum sediminis</name>
    <dbReference type="NCBI Taxonomy" id="640943"/>
    <lineage>
        <taxon>Archaea</taxon>
        <taxon>Methanobacteriati</taxon>
        <taxon>Methanobacteriota</taxon>
        <taxon>Stenosarchaea group</taxon>
        <taxon>Halobacteria</taxon>
        <taxon>Halobacteriales</taxon>
        <taxon>Natrialbaceae</taxon>
        <taxon>Natronorubrum</taxon>
    </lineage>
</organism>
<dbReference type="OrthoDB" id="193419at2157"/>
<sequence length="159" mass="17946">MTDVDDIDRAILKILADDPRTPYSEIARILVDKGYELSTEGVRKRVTKLLERTSPFFLLEPQEHDWEIVRLAISVTDEPGAKDALLDEIAEMPFWLVCKGIGTYDIYAVATAVSNEDVDALVQRVKEIDTVADIEFSIETSRDTNVDDYLTPRPPDEST</sequence>
<dbReference type="SUPFAM" id="SSF46785">
    <property type="entry name" value="Winged helix' DNA-binding domain"/>
    <property type="match status" value="1"/>
</dbReference>
<dbReference type="PANTHER" id="PTHR43413:SF4">
    <property type="entry name" value="HTH-TYPE TRANSCRIPTIONAL REGULATOR LYSM"/>
    <property type="match status" value="1"/>
</dbReference>
<dbReference type="InterPro" id="IPR036390">
    <property type="entry name" value="WH_DNA-bd_sf"/>
</dbReference>
<feature type="domain" description="HTH asnC-type" evidence="4">
    <location>
        <begin position="5"/>
        <end position="49"/>
    </location>
</feature>
<dbReference type="Pfam" id="PF13404">
    <property type="entry name" value="HTH_AsnC-type"/>
    <property type="match status" value="1"/>
</dbReference>
<dbReference type="SMART" id="SM00344">
    <property type="entry name" value="HTH_ASNC"/>
    <property type="match status" value="1"/>
</dbReference>
<evidence type="ECO:0000313" key="6">
    <source>
        <dbReference type="Proteomes" id="UP000199112"/>
    </source>
</evidence>
<dbReference type="InterPro" id="IPR019888">
    <property type="entry name" value="Tscrpt_reg_AsnC-like"/>
</dbReference>
<dbReference type="EMBL" id="FNWL01000006">
    <property type="protein sequence ID" value="SEH18180.1"/>
    <property type="molecule type" value="Genomic_DNA"/>
</dbReference>
<accession>A0A1H6G6C3</accession>
<evidence type="ECO:0000256" key="3">
    <source>
        <dbReference type="ARBA" id="ARBA00023163"/>
    </source>
</evidence>
<dbReference type="InterPro" id="IPR000485">
    <property type="entry name" value="AsnC-type_HTH_dom"/>
</dbReference>
<dbReference type="PANTHER" id="PTHR43413">
    <property type="entry name" value="TRANSCRIPTIONAL REGULATOR, ASNC FAMILY"/>
    <property type="match status" value="1"/>
</dbReference>
<proteinExistence type="predicted"/>
<keyword evidence="6" id="KW-1185">Reference proteome</keyword>
<dbReference type="InterPro" id="IPR036388">
    <property type="entry name" value="WH-like_DNA-bd_sf"/>
</dbReference>
<dbReference type="AlphaFoldDB" id="A0A1H6G6C3"/>
<dbReference type="Gene3D" id="1.10.10.10">
    <property type="entry name" value="Winged helix-like DNA-binding domain superfamily/Winged helix DNA-binding domain"/>
    <property type="match status" value="1"/>
</dbReference>
<gene>
    <name evidence="5" type="ORF">SAMN04487967_3719</name>
</gene>
<evidence type="ECO:0000256" key="1">
    <source>
        <dbReference type="ARBA" id="ARBA00023015"/>
    </source>
</evidence>
<keyword evidence="3" id="KW-0804">Transcription</keyword>
<dbReference type="GO" id="GO:0043565">
    <property type="term" value="F:sequence-specific DNA binding"/>
    <property type="evidence" value="ECO:0007669"/>
    <property type="project" value="InterPro"/>
</dbReference>
<evidence type="ECO:0000256" key="2">
    <source>
        <dbReference type="ARBA" id="ARBA00023125"/>
    </source>
</evidence>
<keyword evidence="2 5" id="KW-0238">DNA-binding</keyword>
<evidence type="ECO:0000313" key="5">
    <source>
        <dbReference type="EMBL" id="SEH18180.1"/>
    </source>
</evidence>
<dbReference type="InterPro" id="IPR050684">
    <property type="entry name" value="HTH-Siroheme_Decarb"/>
</dbReference>
<name>A0A1H6G6C3_9EURY</name>
<dbReference type="RefSeq" id="WP_090508429.1">
    <property type="nucleotide sequence ID" value="NZ_FNWL01000006.1"/>
</dbReference>
<keyword evidence="1" id="KW-0805">Transcription regulation</keyword>
<evidence type="ECO:0000259" key="4">
    <source>
        <dbReference type="Pfam" id="PF13404"/>
    </source>
</evidence>
<dbReference type="Proteomes" id="UP000199112">
    <property type="component" value="Unassembled WGS sequence"/>
</dbReference>
<reference evidence="6" key="1">
    <citation type="submission" date="2016-10" db="EMBL/GenBank/DDBJ databases">
        <authorList>
            <person name="Varghese N."/>
            <person name="Submissions S."/>
        </authorList>
    </citation>
    <scope>NUCLEOTIDE SEQUENCE [LARGE SCALE GENOMIC DNA]</scope>
    <source>
        <strain evidence="6">CGMCC 1.8981</strain>
    </source>
</reference>